<dbReference type="InterPro" id="IPR025997">
    <property type="entry name" value="SBP_2_dom"/>
</dbReference>
<evidence type="ECO:0000256" key="1">
    <source>
        <dbReference type="ARBA" id="ARBA00004196"/>
    </source>
</evidence>
<organism evidence="4">
    <name type="scientific">Candidatus Caldatribacterium californiense</name>
    <dbReference type="NCBI Taxonomy" id="1454726"/>
    <lineage>
        <taxon>Bacteria</taxon>
        <taxon>Pseudomonadati</taxon>
        <taxon>Atribacterota</taxon>
        <taxon>Atribacteria</taxon>
        <taxon>Atribacterales</taxon>
        <taxon>Candidatus Caldatribacteriaceae</taxon>
        <taxon>Candidatus Caldatribacterium</taxon>
    </lineage>
</organism>
<dbReference type="GO" id="GO:0030246">
    <property type="term" value="F:carbohydrate binding"/>
    <property type="evidence" value="ECO:0007669"/>
    <property type="project" value="TreeGrafter"/>
</dbReference>
<dbReference type="CDD" id="cd20000">
    <property type="entry name" value="PBP1_ABC_rhamnose"/>
    <property type="match status" value="1"/>
</dbReference>
<evidence type="ECO:0000313" key="4">
    <source>
        <dbReference type="EMBL" id="HGI74917.1"/>
    </source>
</evidence>
<dbReference type="InterPro" id="IPR028082">
    <property type="entry name" value="Peripla_BP_I"/>
</dbReference>
<name>A0A7V3YLN6_9BACT</name>
<dbReference type="InterPro" id="IPR013459">
    <property type="entry name" value="RhaS"/>
</dbReference>
<dbReference type="SUPFAM" id="SSF53822">
    <property type="entry name" value="Periplasmic binding protein-like I"/>
    <property type="match status" value="1"/>
</dbReference>
<dbReference type="PANTHER" id="PTHR30036">
    <property type="entry name" value="D-XYLOSE-BINDING PERIPLASMIC PROTEIN"/>
    <property type="match status" value="1"/>
</dbReference>
<dbReference type="GO" id="GO:0030288">
    <property type="term" value="C:outer membrane-bounded periplasmic space"/>
    <property type="evidence" value="ECO:0007669"/>
    <property type="project" value="TreeGrafter"/>
</dbReference>
<proteinExistence type="inferred from homology"/>
<dbReference type="PANTHER" id="PTHR30036:SF8">
    <property type="entry name" value="ABC-TYPE SUGAR TRANSPORT SYSTEM PERIPLASMIC COMPONENT-LIKE PROTEIN"/>
    <property type="match status" value="1"/>
</dbReference>
<dbReference type="InterPro" id="IPR050555">
    <property type="entry name" value="Bact_Solute-Bind_Prot2"/>
</dbReference>
<dbReference type="Pfam" id="PF13407">
    <property type="entry name" value="Peripla_BP_4"/>
    <property type="match status" value="1"/>
</dbReference>
<comment type="caution">
    <text evidence="4">The sequence shown here is derived from an EMBL/GenBank/DDBJ whole genome shotgun (WGS) entry which is preliminary data.</text>
</comment>
<evidence type="ECO:0000256" key="2">
    <source>
        <dbReference type="ARBA" id="ARBA00007639"/>
    </source>
</evidence>
<dbReference type="AlphaFoldDB" id="A0A7V3YLN6"/>
<gene>
    <name evidence="4" type="primary">rhaS</name>
    <name evidence="4" type="ORF">ENU96_04500</name>
</gene>
<evidence type="ECO:0000259" key="3">
    <source>
        <dbReference type="Pfam" id="PF13407"/>
    </source>
</evidence>
<dbReference type="Gene3D" id="3.40.50.2300">
    <property type="match status" value="2"/>
</dbReference>
<comment type="similarity">
    <text evidence="2">Belongs to the bacterial solute-binding protein 2 family.</text>
</comment>
<comment type="subcellular location">
    <subcellularLocation>
        <location evidence="1">Cell envelope</location>
    </subcellularLocation>
</comment>
<sequence>MERVRKVLLVLCLVVLVSLALVSGVWAKGYTIGMLVKNVGNPFFEACARGGQEACEELGNNFIFQGPATPTVEGQIEIIENFIAQKVDAICVSANDFDALVPVLKKAMASGIKVISFDSAVNPEGRLVHVNQADAEQIGKLQVQAIAEMIGYEGEIAILSAAATMTNQNTWIRYMQEELKDPKYAKMRLAAIVYGDDLRDKSYNEAMGLFKSYPNLKGIISPTTVGVSAAAKAITDAGLIGKVKLTGLGLPSEMAEWVKNGACEAFFLWNPVDLGYLAAYVAGLLCEGTITGKEGETFKAGRLGEYTIRKSGDGGTEVLLGPPFRFDATNIDEWKDVF</sequence>
<dbReference type="EMBL" id="DTEN01000179">
    <property type="protein sequence ID" value="HGI74917.1"/>
    <property type="molecule type" value="Genomic_DNA"/>
</dbReference>
<dbReference type="GO" id="GO:0015762">
    <property type="term" value="P:rhamnose transmembrane transport"/>
    <property type="evidence" value="ECO:0007669"/>
    <property type="project" value="InterPro"/>
</dbReference>
<feature type="domain" description="Periplasmic binding protein" evidence="3">
    <location>
        <begin position="32"/>
        <end position="288"/>
    </location>
</feature>
<accession>A0A7V3YLN6</accession>
<dbReference type="NCBIfam" id="TIGR02637">
    <property type="entry name" value="RhaS"/>
    <property type="match status" value="1"/>
</dbReference>
<protein>
    <submittedName>
        <fullName evidence="4">Rhamnose ABC transporter substrate-binding protein</fullName>
    </submittedName>
</protein>
<reference evidence="4" key="1">
    <citation type="journal article" date="2020" name="mSystems">
        <title>Genome- and Community-Level Interaction Insights into Carbon Utilization and Element Cycling Functions of Hydrothermarchaeota in Hydrothermal Sediment.</title>
        <authorList>
            <person name="Zhou Z."/>
            <person name="Liu Y."/>
            <person name="Xu W."/>
            <person name="Pan J."/>
            <person name="Luo Z.H."/>
            <person name="Li M."/>
        </authorList>
    </citation>
    <scope>NUCLEOTIDE SEQUENCE [LARGE SCALE GENOMIC DNA]</scope>
    <source>
        <strain evidence="4">SpSt-716</strain>
    </source>
</reference>